<evidence type="ECO:0000259" key="6">
    <source>
        <dbReference type="PROSITE" id="PS50863"/>
    </source>
</evidence>
<accession>A0ABD1G085</accession>
<evidence type="ECO:0000256" key="4">
    <source>
        <dbReference type="ARBA" id="ARBA00023163"/>
    </source>
</evidence>
<keyword evidence="5" id="KW-0539">Nucleus</keyword>
<evidence type="ECO:0000313" key="8">
    <source>
        <dbReference type="Proteomes" id="UP001567538"/>
    </source>
</evidence>
<dbReference type="Pfam" id="PF02362">
    <property type="entry name" value="B3"/>
    <property type="match status" value="1"/>
</dbReference>
<comment type="caution">
    <text evidence="7">The sequence shown here is derived from an EMBL/GenBank/DDBJ whole genome shotgun (WGS) entry which is preliminary data.</text>
</comment>
<dbReference type="InterPro" id="IPR003340">
    <property type="entry name" value="B3_DNA-bd"/>
</dbReference>
<dbReference type="CDD" id="cd10017">
    <property type="entry name" value="B3_DNA"/>
    <property type="match status" value="1"/>
</dbReference>
<protein>
    <submittedName>
        <fullName evidence="7">B3 domain-containing protein-like protein isoform X2</fullName>
    </submittedName>
</protein>
<evidence type="ECO:0000256" key="3">
    <source>
        <dbReference type="ARBA" id="ARBA00023125"/>
    </source>
</evidence>
<dbReference type="GO" id="GO:0005634">
    <property type="term" value="C:nucleus"/>
    <property type="evidence" value="ECO:0007669"/>
    <property type="project" value="UniProtKB-SubCell"/>
</dbReference>
<dbReference type="AlphaFoldDB" id="A0ABD1G085"/>
<name>A0ABD1G085_SALDI</name>
<proteinExistence type="predicted"/>
<keyword evidence="3" id="KW-0238">DNA-binding</keyword>
<evidence type="ECO:0000256" key="5">
    <source>
        <dbReference type="ARBA" id="ARBA00023242"/>
    </source>
</evidence>
<evidence type="ECO:0000256" key="2">
    <source>
        <dbReference type="ARBA" id="ARBA00023015"/>
    </source>
</evidence>
<dbReference type="Proteomes" id="UP001567538">
    <property type="component" value="Unassembled WGS sequence"/>
</dbReference>
<keyword evidence="4" id="KW-0804">Transcription</keyword>
<dbReference type="PANTHER" id="PTHR31391">
    <property type="entry name" value="B3 DOMAIN-CONTAINING PROTEIN OS11G0197600-RELATED"/>
    <property type="match status" value="1"/>
</dbReference>
<evidence type="ECO:0000256" key="1">
    <source>
        <dbReference type="ARBA" id="ARBA00004123"/>
    </source>
</evidence>
<keyword evidence="2" id="KW-0805">Transcription regulation</keyword>
<dbReference type="PANTHER" id="PTHR31391:SF135">
    <property type="entry name" value="B3 DOMAIN-CONTAINING PROTEIN OS01G0234100-LIKE ISOFORM X1"/>
    <property type="match status" value="1"/>
</dbReference>
<organism evidence="7 8">
    <name type="scientific">Salvia divinorum</name>
    <name type="common">Maria pastora</name>
    <name type="synonym">Diviner's sage</name>
    <dbReference type="NCBI Taxonomy" id="28513"/>
    <lineage>
        <taxon>Eukaryota</taxon>
        <taxon>Viridiplantae</taxon>
        <taxon>Streptophyta</taxon>
        <taxon>Embryophyta</taxon>
        <taxon>Tracheophyta</taxon>
        <taxon>Spermatophyta</taxon>
        <taxon>Magnoliopsida</taxon>
        <taxon>eudicotyledons</taxon>
        <taxon>Gunneridae</taxon>
        <taxon>Pentapetalae</taxon>
        <taxon>asterids</taxon>
        <taxon>lamiids</taxon>
        <taxon>Lamiales</taxon>
        <taxon>Lamiaceae</taxon>
        <taxon>Nepetoideae</taxon>
        <taxon>Mentheae</taxon>
        <taxon>Salviinae</taxon>
        <taxon>Salvia</taxon>
        <taxon>Salvia subgen. Calosphace</taxon>
    </lineage>
</organism>
<dbReference type="GO" id="GO:0003677">
    <property type="term" value="F:DNA binding"/>
    <property type="evidence" value="ECO:0007669"/>
    <property type="project" value="UniProtKB-KW"/>
</dbReference>
<dbReference type="Gene3D" id="2.40.330.10">
    <property type="entry name" value="DNA-binding pseudobarrel domain"/>
    <property type="match status" value="1"/>
</dbReference>
<keyword evidence="8" id="KW-1185">Reference proteome</keyword>
<feature type="domain" description="TF-B3" evidence="6">
    <location>
        <begin position="80"/>
        <end position="141"/>
    </location>
</feature>
<dbReference type="InterPro" id="IPR044837">
    <property type="entry name" value="REM16-like"/>
</dbReference>
<reference evidence="7 8" key="1">
    <citation type="submission" date="2024-06" db="EMBL/GenBank/DDBJ databases">
        <title>A chromosome level genome sequence of Diviner's sage (Salvia divinorum).</title>
        <authorList>
            <person name="Ford S.A."/>
            <person name="Ro D.-K."/>
            <person name="Ness R.W."/>
            <person name="Phillips M.A."/>
        </authorList>
    </citation>
    <scope>NUCLEOTIDE SEQUENCE [LARGE SCALE GENOMIC DNA]</scope>
    <source>
        <strain evidence="7">SAF-2024a</strain>
        <tissue evidence="7">Leaf</tissue>
    </source>
</reference>
<sequence length="141" mass="15887">MKLKIVHHNQESHDKGEEKAIEDIEIRDSSALRVVSNFDPLLVSASFSLVYRWMLTLCTCIRSCVVFVWRRKSLSSKDGLPGPFCKIHLPGNDTEVILEDKSGEEFPIIYISNKTGLSAGWRKFVAGNKLVEGDVLILQLI</sequence>
<dbReference type="InterPro" id="IPR015300">
    <property type="entry name" value="DNA-bd_pseudobarrel_sf"/>
</dbReference>
<dbReference type="PROSITE" id="PS50863">
    <property type="entry name" value="B3"/>
    <property type="match status" value="1"/>
</dbReference>
<comment type="subcellular location">
    <subcellularLocation>
        <location evidence="1">Nucleus</location>
    </subcellularLocation>
</comment>
<dbReference type="SUPFAM" id="SSF101936">
    <property type="entry name" value="DNA-binding pseudobarrel domain"/>
    <property type="match status" value="1"/>
</dbReference>
<gene>
    <name evidence="7" type="ORF">AAHA92_29119</name>
</gene>
<evidence type="ECO:0000313" key="7">
    <source>
        <dbReference type="EMBL" id="KAL1536471.1"/>
    </source>
</evidence>
<dbReference type="EMBL" id="JBEAFC010000011">
    <property type="protein sequence ID" value="KAL1536471.1"/>
    <property type="molecule type" value="Genomic_DNA"/>
</dbReference>